<reference evidence="1" key="1">
    <citation type="journal article" date="2023" name="Mol. Phylogenet. Evol.">
        <title>Genome-scale phylogeny and comparative genomics of the fungal order Sordariales.</title>
        <authorList>
            <person name="Hensen N."/>
            <person name="Bonometti L."/>
            <person name="Westerberg I."/>
            <person name="Brannstrom I.O."/>
            <person name="Guillou S."/>
            <person name="Cros-Aarteil S."/>
            <person name="Calhoun S."/>
            <person name="Haridas S."/>
            <person name="Kuo A."/>
            <person name="Mondo S."/>
            <person name="Pangilinan J."/>
            <person name="Riley R."/>
            <person name="LaButti K."/>
            <person name="Andreopoulos B."/>
            <person name="Lipzen A."/>
            <person name="Chen C."/>
            <person name="Yan M."/>
            <person name="Daum C."/>
            <person name="Ng V."/>
            <person name="Clum A."/>
            <person name="Steindorff A."/>
            <person name="Ohm R.A."/>
            <person name="Martin F."/>
            <person name="Silar P."/>
            <person name="Natvig D.O."/>
            <person name="Lalanne C."/>
            <person name="Gautier V."/>
            <person name="Ament-Velasquez S.L."/>
            <person name="Kruys A."/>
            <person name="Hutchinson M.I."/>
            <person name="Powell A.J."/>
            <person name="Barry K."/>
            <person name="Miller A.N."/>
            <person name="Grigoriev I.V."/>
            <person name="Debuchy R."/>
            <person name="Gladieux P."/>
            <person name="Hiltunen Thoren M."/>
            <person name="Johannesson H."/>
        </authorList>
    </citation>
    <scope>NUCLEOTIDE SEQUENCE</scope>
    <source>
        <strain evidence="1">CBS 232.78</strain>
    </source>
</reference>
<keyword evidence="2" id="KW-1185">Reference proteome</keyword>
<dbReference type="InterPro" id="IPR021719">
    <property type="entry name" value="Prot_inh_I78"/>
</dbReference>
<dbReference type="Proteomes" id="UP001285441">
    <property type="component" value="Unassembled WGS sequence"/>
</dbReference>
<evidence type="ECO:0008006" key="3">
    <source>
        <dbReference type="Google" id="ProtNLM"/>
    </source>
</evidence>
<dbReference type="Pfam" id="PF11720">
    <property type="entry name" value="Inhibitor_I78"/>
    <property type="match status" value="1"/>
</dbReference>
<sequence length="83" mass="9071">MPLVVPGITSNSSDPTEEWTNKLVGKKLSDDANAPSETTFCKTDLPQPTRIIEPGMMVTKDFVPERLNVHVKEDGTVSHVVHG</sequence>
<name>A0AAE0U4D9_9PEZI</name>
<reference evidence="1" key="2">
    <citation type="submission" date="2023-06" db="EMBL/GenBank/DDBJ databases">
        <authorList>
            <consortium name="Lawrence Berkeley National Laboratory"/>
            <person name="Haridas S."/>
            <person name="Hensen N."/>
            <person name="Bonometti L."/>
            <person name="Westerberg I."/>
            <person name="Brannstrom I.O."/>
            <person name="Guillou S."/>
            <person name="Cros-Aarteil S."/>
            <person name="Calhoun S."/>
            <person name="Kuo A."/>
            <person name="Mondo S."/>
            <person name="Pangilinan J."/>
            <person name="Riley R."/>
            <person name="LaButti K."/>
            <person name="Andreopoulos B."/>
            <person name="Lipzen A."/>
            <person name="Chen C."/>
            <person name="Yanf M."/>
            <person name="Daum C."/>
            <person name="Ng V."/>
            <person name="Clum A."/>
            <person name="Steindorff A."/>
            <person name="Ohm R."/>
            <person name="Martin F."/>
            <person name="Silar P."/>
            <person name="Natvig D."/>
            <person name="Lalanne C."/>
            <person name="Gautier V."/>
            <person name="Ament-velasquez S.L."/>
            <person name="Kruys A."/>
            <person name="Hutchinson M.I."/>
            <person name="Powell A.J."/>
            <person name="Barry K."/>
            <person name="Miller A.N."/>
            <person name="Grigoriev I.V."/>
            <person name="Debuchy R."/>
            <person name="Gladieux P."/>
            <person name="Thoren M.H."/>
            <person name="Johannesson H."/>
        </authorList>
    </citation>
    <scope>NUCLEOTIDE SEQUENCE</scope>
    <source>
        <strain evidence="1">CBS 232.78</strain>
    </source>
</reference>
<dbReference type="PANTHER" id="PTHR39600:SF1">
    <property type="entry name" value="PEPTIDASE INHIBITOR I78 FAMILY PROTEIN"/>
    <property type="match status" value="1"/>
</dbReference>
<dbReference type="Gene3D" id="3.30.10.10">
    <property type="entry name" value="Trypsin Inhibitor V, subunit A"/>
    <property type="match status" value="1"/>
</dbReference>
<evidence type="ECO:0000313" key="2">
    <source>
        <dbReference type="Proteomes" id="UP001285441"/>
    </source>
</evidence>
<proteinExistence type="predicted"/>
<comment type="caution">
    <text evidence="1">The sequence shown here is derived from an EMBL/GenBank/DDBJ whole genome shotgun (WGS) entry which is preliminary data.</text>
</comment>
<dbReference type="AlphaFoldDB" id="A0AAE0U4D9"/>
<organism evidence="1 2">
    <name type="scientific">Podospora didyma</name>
    <dbReference type="NCBI Taxonomy" id="330526"/>
    <lineage>
        <taxon>Eukaryota</taxon>
        <taxon>Fungi</taxon>
        <taxon>Dikarya</taxon>
        <taxon>Ascomycota</taxon>
        <taxon>Pezizomycotina</taxon>
        <taxon>Sordariomycetes</taxon>
        <taxon>Sordariomycetidae</taxon>
        <taxon>Sordariales</taxon>
        <taxon>Podosporaceae</taxon>
        <taxon>Podospora</taxon>
    </lineage>
</organism>
<accession>A0AAE0U4D9</accession>
<dbReference type="PANTHER" id="PTHR39600">
    <property type="entry name" value="PEPTIDASE INHIBITOR I78 FAMILY PROTEIN"/>
    <property type="match status" value="1"/>
</dbReference>
<dbReference type="EMBL" id="JAULSW010000002">
    <property type="protein sequence ID" value="KAK3390593.1"/>
    <property type="molecule type" value="Genomic_DNA"/>
</dbReference>
<protein>
    <recommendedName>
        <fullName evidence="3">Pua rna binding domain-containing protein</fullName>
    </recommendedName>
</protein>
<gene>
    <name evidence="1" type="ORF">B0H63DRAFT_466106</name>
</gene>
<evidence type="ECO:0000313" key="1">
    <source>
        <dbReference type="EMBL" id="KAK3390593.1"/>
    </source>
</evidence>